<dbReference type="Gene3D" id="3.40.50.1820">
    <property type="entry name" value="alpha/beta hydrolase"/>
    <property type="match status" value="2"/>
</dbReference>
<name>A0A2R8A778_9RHOB</name>
<gene>
    <name evidence="4" type="primary">cocE</name>
    <name evidence="4" type="ORF">POI8812_00401</name>
</gene>
<dbReference type="SMART" id="SM00939">
    <property type="entry name" value="PepX_C"/>
    <property type="match status" value="1"/>
</dbReference>
<dbReference type="Proteomes" id="UP000244932">
    <property type="component" value="Unassembled WGS sequence"/>
</dbReference>
<reference evidence="4 5" key="1">
    <citation type="submission" date="2018-03" db="EMBL/GenBank/DDBJ databases">
        <authorList>
            <person name="Keele B.F."/>
        </authorList>
    </citation>
    <scope>NUCLEOTIDE SEQUENCE [LARGE SCALE GENOMIC DNA]</scope>
    <source>
        <strain evidence="4 5">CeCT 8812</strain>
    </source>
</reference>
<dbReference type="Gene3D" id="2.60.120.260">
    <property type="entry name" value="Galactose-binding domain-like"/>
    <property type="match status" value="1"/>
</dbReference>
<dbReference type="EC" id="3.1.1.84" evidence="4"/>
<feature type="region of interest" description="Disordered" evidence="2">
    <location>
        <begin position="520"/>
        <end position="539"/>
    </location>
</feature>
<keyword evidence="5" id="KW-1185">Reference proteome</keyword>
<evidence type="ECO:0000313" key="4">
    <source>
        <dbReference type="EMBL" id="SPF28103.1"/>
    </source>
</evidence>
<dbReference type="InterPro" id="IPR005674">
    <property type="entry name" value="CocE/Ser_esterase"/>
</dbReference>
<dbReference type="Pfam" id="PF08530">
    <property type="entry name" value="PepX_C"/>
    <property type="match status" value="1"/>
</dbReference>
<evidence type="ECO:0000256" key="1">
    <source>
        <dbReference type="ARBA" id="ARBA00022801"/>
    </source>
</evidence>
<dbReference type="EMBL" id="OMKW01000001">
    <property type="protein sequence ID" value="SPF28103.1"/>
    <property type="molecule type" value="Genomic_DNA"/>
</dbReference>
<dbReference type="AlphaFoldDB" id="A0A2R8A778"/>
<organism evidence="4 5">
    <name type="scientific">Pontivivens insulae</name>
    <dbReference type="NCBI Taxonomy" id="1639689"/>
    <lineage>
        <taxon>Bacteria</taxon>
        <taxon>Pseudomonadati</taxon>
        <taxon>Pseudomonadota</taxon>
        <taxon>Alphaproteobacteria</taxon>
        <taxon>Rhodobacterales</taxon>
        <taxon>Paracoccaceae</taxon>
        <taxon>Pontivivens</taxon>
    </lineage>
</organism>
<evidence type="ECO:0000256" key="2">
    <source>
        <dbReference type="SAM" id="MobiDB-lite"/>
    </source>
</evidence>
<dbReference type="NCBIfam" id="TIGR00976">
    <property type="entry name" value="CocE_NonD"/>
    <property type="match status" value="1"/>
</dbReference>
<accession>A0A2R8A778</accession>
<dbReference type="RefSeq" id="WP_108780838.1">
    <property type="nucleotide sequence ID" value="NZ_OMKW01000001.1"/>
</dbReference>
<dbReference type="InterPro" id="IPR029058">
    <property type="entry name" value="AB_hydrolase_fold"/>
</dbReference>
<sequence>MSDDDEHDLRIPMRDGITLSARIWGMDPTNPKPAILEILPYRKRDGTAARDATMHPRFAALGYACLRVDLRGAGESEGLFDDEYSEQELTDIEDTITWISDQSWCTGKVGIQGISWGGFNGLQVAARRPRGLAAVITLCSTVDRFADDIHYKGGCMLAENLGWHATATSWLTMPPDPDLVADWRAIWLERLQTFPHLGAIWSRHQTRDAYWKHGSICEDFAAIEVPVLAIGGWHDGYRNTPAHLLAGLPGIAKAIIGPWNHKYPHIATPEPRLDYVAEAARWWDHWLKGEETGVADDPAARIYLMDGIAPATAYAHRPGRWVALQDWPAKEISQTALPLGADGLGEATPFSRVAKSVPRHGECCGEYFPFGFGPGELPDNQQEDDSRALCFDGPPLETPLAIVGAPTVEITLSADQPRAQLVARLCDVAPDGASTLISYGLLNLAFRNGFEVAEPLTTGQPVTVTLALDQCAYELAPGHCLRLALAPSYWPFAFPEPGNANLTVTAGILTVPCLDTSNIKTPEMQPNPPETAQTHTQLRKGTETKGWNTNESYRTLTIIADHGETQDLSHGLRNSSSVQERWSINPESTDDVKATIQWDRALSRGDITARTELETTLIADETHFRLSTSLRAFEGDTCLFERDWAEDIPRLGAPIS</sequence>
<dbReference type="OrthoDB" id="9806163at2"/>
<proteinExistence type="predicted"/>
<dbReference type="InterPro" id="IPR008979">
    <property type="entry name" value="Galactose-bd-like_sf"/>
</dbReference>
<dbReference type="PANTHER" id="PTHR43056:SF10">
    <property type="entry name" value="COCE_NOND FAMILY, PUTATIVE (AFU_ORTHOLOGUE AFUA_7G00600)-RELATED"/>
    <property type="match status" value="1"/>
</dbReference>
<dbReference type="InterPro" id="IPR013736">
    <property type="entry name" value="Xaa-Pro_dipept_C"/>
</dbReference>
<dbReference type="Pfam" id="PF02129">
    <property type="entry name" value="Peptidase_S15"/>
    <property type="match status" value="1"/>
</dbReference>
<feature type="domain" description="Xaa-Pro dipeptidyl-peptidase C-terminal" evidence="3">
    <location>
        <begin position="280"/>
        <end position="532"/>
    </location>
</feature>
<dbReference type="InterPro" id="IPR000383">
    <property type="entry name" value="Xaa-Pro-like_dom"/>
</dbReference>
<dbReference type="PANTHER" id="PTHR43056">
    <property type="entry name" value="PEPTIDASE S9 PROLYL OLIGOPEPTIDASE"/>
    <property type="match status" value="1"/>
</dbReference>
<dbReference type="SUPFAM" id="SSF49785">
    <property type="entry name" value="Galactose-binding domain-like"/>
    <property type="match status" value="1"/>
</dbReference>
<evidence type="ECO:0000313" key="5">
    <source>
        <dbReference type="Proteomes" id="UP000244932"/>
    </source>
</evidence>
<evidence type="ECO:0000259" key="3">
    <source>
        <dbReference type="SMART" id="SM00939"/>
    </source>
</evidence>
<protein>
    <submittedName>
        <fullName evidence="4">Cocaine esterase</fullName>
        <ecNumber evidence="4">3.1.1.84</ecNumber>
    </submittedName>
</protein>
<keyword evidence="1 4" id="KW-0378">Hydrolase</keyword>
<dbReference type="InterPro" id="IPR050585">
    <property type="entry name" value="Xaa-Pro_dipeptidyl-ppase/CocE"/>
</dbReference>
<dbReference type="GO" id="GO:0008239">
    <property type="term" value="F:dipeptidyl-peptidase activity"/>
    <property type="evidence" value="ECO:0007669"/>
    <property type="project" value="InterPro"/>
</dbReference>
<dbReference type="SUPFAM" id="SSF53474">
    <property type="entry name" value="alpha/beta-Hydrolases"/>
    <property type="match status" value="1"/>
</dbReference>